<dbReference type="SUPFAM" id="SSF47384">
    <property type="entry name" value="Homodimeric domain of signal transducing histidine kinase"/>
    <property type="match status" value="1"/>
</dbReference>
<keyword evidence="9" id="KW-0902">Two-component regulatory system</keyword>
<evidence type="ECO:0000256" key="13">
    <source>
        <dbReference type="ARBA" id="ARBA00040841"/>
    </source>
</evidence>
<comment type="catalytic activity">
    <reaction evidence="1">
        <text>ATP + protein L-histidine = ADP + protein N-phospho-L-histidine.</text>
        <dbReference type="EC" id="2.7.13.3"/>
    </reaction>
</comment>
<keyword evidence="10" id="KW-0843">Virulence</keyword>
<accession>A0A2G7HN18</accession>
<dbReference type="Pfam" id="PF02518">
    <property type="entry name" value="HATPase_c"/>
    <property type="match status" value="1"/>
</dbReference>
<keyword evidence="5" id="KW-0808">Transferase</keyword>
<feature type="domain" description="Histidine kinase" evidence="15">
    <location>
        <begin position="132"/>
        <end position="343"/>
    </location>
</feature>
<dbReference type="InterPro" id="IPR005467">
    <property type="entry name" value="His_kinase_dom"/>
</dbReference>
<evidence type="ECO:0000256" key="9">
    <source>
        <dbReference type="ARBA" id="ARBA00023012"/>
    </source>
</evidence>
<dbReference type="PRINTS" id="PR00344">
    <property type="entry name" value="BCTRLSENSOR"/>
</dbReference>
<evidence type="ECO:0000256" key="7">
    <source>
        <dbReference type="ARBA" id="ARBA00022777"/>
    </source>
</evidence>
<evidence type="ECO:0000256" key="11">
    <source>
        <dbReference type="ARBA" id="ARBA00023136"/>
    </source>
</evidence>
<keyword evidence="4" id="KW-0597">Phosphoprotein</keyword>
<dbReference type="GO" id="GO:0005886">
    <property type="term" value="C:plasma membrane"/>
    <property type="evidence" value="ECO:0007669"/>
    <property type="project" value="TreeGrafter"/>
</dbReference>
<comment type="subcellular location">
    <subcellularLocation>
        <location evidence="2">Membrane</location>
        <topology evidence="2">Multi-pass membrane protein</topology>
    </subcellularLocation>
</comment>
<evidence type="ECO:0000256" key="2">
    <source>
        <dbReference type="ARBA" id="ARBA00004141"/>
    </source>
</evidence>
<sequence>MMNNKISVKMVVAFSLIVFFIVTSAVVISGLVVVFLSRFNVFTQPNPLILLGWLGIISIMVSTAIAQIIGKKVLSPISDLNKATKEVAKGNFNTRLSENSWTDEIREMAHSFNIMTHELGNIETLRDDFISNVSHEFKTPISAIEGYATLLQDDELSDEERREYIHKILISTKRLSSLSGNILQITELENQKILPLEQKYYLDEQIRQTILLFEYQWTKKNIILDINLDNITYIGSKELLAQVWQNILGNAIKFSHQNGTIQITLTQTNEEVLITIKDNGIGMSEEVKNRVFEKFYQGDSSHYSDGNGLGLALVKRIIDICEGTIEISSHEEVGTEFTVKLPK</sequence>
<dbReference type="SUPFAM" id="SSF55874">
    <property type="entry name" value="ATPase domain of HSP90 chaperone/DNA topoisomerase II/histidine kinase"/>
    <property type="match status" value="1"/>
</dbReference>
<evidence type="ECO:0000259" key="16">
    <source>
        <dbReference type="PROSITE" id="PS50885"/>
    </source>
</evidence>
<keyword evidence="18" id="KW-1185">Reference proteome</keyword>
<name>A0A2G7HN18_9CLOT</name>
<dbReference type="CDD" id="cd06225">
    <property type="entry name" value="HAMP"/>
    <property type="match status" value="1"/>
</dbReference>
<dbReference type="Proteomes" id="UP000231322">
    <property type="component" value="Unassembled WGS sequence"/>
</dbReference>
<gene>
    <name evidence="17" type="ORF">CS538_02070</name>
</gene>
<evidence type="ECO:0000256" key="10">
    <source>
        <dbReference type="ARBA" id="ARBA00023026"/>
    </source>
</evidence>
<evidence type="ECO:0000313" key="17">
    <source>
        <dbReference type="EMBL" id="PIH06126.1"/>
    </source>
</evidence>
<feature type="domain" description="HAMP" evidence="16">
    <location>
        <begin position="71"/>
        <end position="124"/>
    </location>
</feature>
<dbReference type="Pfam" id="PF00672">
    <property type="entry name" value="HAMP"/>
    <property type="match status" value="1"/>
</dbReference>
<keyword evidence="6 14" id="KW-0812">Transmembrane</keyword>
<comment type="function">
    <text evidence="12">Member of the two-component regulatory system HssS/HssR involved in intracellular heme homeostasis and tempering of staphylococcal virulence. HssS functions as a heme sensor histidine kinase which is autophosphorylated at a histidine residue and transfers its phosphate group to an aspartate residue of HssR. HssR/HssS activates the expression of hrtAB, an efflux pump, in response to extracellular heme, hemin, hemoglobin or blood.</text>
</comment>
<dbReference type="InterPro" id="IPR050398">
    <property type="entry name" value="HssS/ArlS-like"/>
</dbReference>
<dbReference type="Gene3D" id="3.30.565.10">
    <property type="entry name" value="Histidine kinase-like ATPase, C-terminal domain"/>
    <property type="match status" value="1"/>
</dbReference>
<comment type="caution">
    <text evidence="17">The sequence shown here is derived from an EMBL/GenBank/DDBJ whole genome shotgun (WGS) entry which is preliminary data.</text>
</comment>
<dbReference type="GO" id="GO:0000155">
    <property type="term" value="F:phosphorelay sensor kinase activity"/>
    <property type="evidence" value="ECO:0007669"/>
    <property type="project" value="InterPro"/>
</dbReference>
<dbReference type="PANTHER" id="PTHR45528:SF11">
    <property type="entry name" value="HISTIDINE KINASE"/>
    <property type="match status" value="1"/>
</dbReference>
<protein>
    <recommendedName>
        <fullName evidence="13">Heme sensor protein HssS</fullName>
        <ecNumber evidence="3">2.7.13.3</ecNumber>
    </recommendedName>
</protein>
<evidence type="ECO:0000256" key="1">
    <source>
        <dbReference type="ARBA" id="ARBA00000085"/>
    </source>
</evidence>
<dbReference type="InterPro" id="IPR004358">
    <property type="entry name" value="Sig_transdc_His_kin-like_C"/>
</dbReference>
<evidence type="ECO:0000256" key="5">
    <source>
        <dbReference type="ARBA" id="ARBA00022679"/>
    </source>
</evidence>
<dbReference type="CDD" id="cd00082">
    <property type="entry name" value="HisKA"/>
    <property type="match status" value="1"/>
</dbReference>
<dbReference type="AlphaFoldDB" id="A0A2G7HN18"/>
<dbReference type="InterPro" id="IPR003594">
    <property type="entry name" value="HATPase_dom"/>
</dbReference>
<dbReference type="SMART" id="SM00388">
    <property type="entry name" value="HisKA"/>
    <property type="match status" value="1"/>
</dbReference>
<dbReference type="SUPFAM" id="SSF158472">
    <property type="entry name" value="HAMP domain-like"/>
    <property type="match status" value="1"/>
</dbReference>
<dbReference type="InterPro" id="IPR036890">
    <property type="entry name" value="HATPase_C_sf"/>
</dbReference>
<feature type="transmembrane region" description="Helical" evidence="14">
    <location>
        <begin position="48"/>
        <end position="69"/>
    </location>
</feature>
<dbReference type="EMBL" id="PEIK01000001">
    <property type="protein sequence ID" value="PIH06126.1"/>
    <property type="molecule type" value="Genomic_DNA"/>
</dbReference>
<evidence type="ECO:0000256" key="12">
    <source>
        <dbReference type="ARBA" id="ARBA00037219"/>
    </source>
</evidence>
<dbReference type="PROSITE" id="PS50885">
    <property type="entry name" value="HAMP"/>
    <property type="match status" value="1"/>
</dbReference>
<dbReference type="PANTHER" id="PTHR45528">
    <property type="entry name" value="SENSOR HISTIDINE KINASE CPXA"/>
    <property type="match status" value="1"/>
</dbReference>
<evidence type="ECO:0000256" key="14">
    <source>
        <dbReference type="SAM" id="Phobius"/>
    </source>
</evidence>
<dbReference type="InterPro" id="IPR036097">
    <property type="entry name" value="HisK_dim/P_sf"/>
</dbReference>
<reference evidence="17 18" key="1">
    <citation type="submission" date="2017-10" db="EMBL/GenBank/DDBJ databases">
        <title>Reclassification of Eubacterium combesii and discrepancies in the nomenclature of botulinum neurotoxin producing clostridia. Request for an Opinion.</title>
        <authorList>
            <person name="Dobritsa A.P."/>
            <person name="Kutumbaka K.K."/>
            <person name="Samadpour M."/>
        </authorList>
    </citation>
    <scope>NUCLEOTIDE SEQUENCE [LARGE SCALE GENOMIC DNA]</scope>
    <source>
        <strain evidence="17 18">DSM 20696</strain>
    </source>
</reference>
<evidence type="ECO:0000256" key="4">
    <source>
        <dbReference type="ARBA" id="ARBA00022553"/>
    </source>
</evidence>
<evidence type="ECO:0000313" key="18">
    <source>
        <dbReference type="Proteomes" id="UP000231322"/>
    </source>
</evidence>
<dbReference type="InterPro" id="IPR003661">
    <property type="entry name" value="HisK_dim/P_dom"/>
</dbReference>
<evidence type="ECO:0000259" key="15">
    <source>
        <dbReference type="PROSITE" id="PS50109"/>
    </source>
</evidence>
<dbReference type="Gene3D" id="1.10.287.130">
    <property type="match status" value="1"/>
</dbReference>
<organism evidence="17 18">
    <name type="scientific">Clostridium combesii</name>
    <dbReference type="NCBI Taxonomy" id="39481"/>
    <lineage>
        <taxon>Bacteria</taxon>
        <taxon>Bacillati</taxon>
        <taxon>Bacillota</taxon>
        <taxon>Clostridia</taxon>
        <taxon>Eubacteriales</taxon>
        <taxon>Clostridiaceae</taxon>
        <taxon>Clostridium</taxon>
    </lineage>
</organism>
<dbReference type="SMART" id="SM00387">
    <property type="entry name" value="HATPase_c"/>
    <property type="match status" value="1"/>
</dbReference>
<evidence type="ECO:0000256" key="6">
    <source>
        <dbReference type="ARBA" id="ARBA00022692"/>
    </source>
</evidence>
<dbReference type="CDD" id="cd00075">
    <property type="entry name" value="HATPase"/>
    <property type="match status" value="1"/>
</dbReference>
<keyword evidence="8 14" id="KW-1133">Transmembrane helix</keyword>
<feature type="transmembrane region" description="Helical" evidence="14">
    <location>
        <begin position="12"/>
        <end position="36"/>
    </location>
</feature>
<dbReference type="FunFam" id="3.30.565.10:FF:000006">
    <property type="entry name" value="Sensor histidine kinase WalK"/>
    <property type="match status" value="1"/>
</dbReference>
<evidence type="ECO:0000256" key="3">
    <source>
        <dbReference type="ARBA" id="ARBA00012438"/>
    </source>
</evidence>
<dbReference type="EC" id="2.7.13.3" evidence="3"/>
<dbReference type="Gene3D" id="6.10.340.10">
    <property type="match status" value="1"/>
</dbReference>
<keyword evidence="11 14" id="KW-0472">Membrane</keyword>
<dbReference type="PROSITE" id="PS50109">
    <property type="entry name" value="HIS_KIN"/>
    <property type="match status" value="1"/>
</dbReference>
<evidence type="ECO:0000256" key="8">
    <source>
        <dbReference type="ARBA" id="ARBA00022989"/>
    </source>
</evidence>
<keyword evidence="7 17" id="KW-0418">Kinase</keyword>
<dbReference type="Pfam" id="PF00512">
    <property type="entry name" value="HisKA"/>
    <property type="match status" value="1"/>
</dbReference>
<proteinExistence type="predicted"/>
<dbReference type="FunFam" id="1.10.287.130:FF:000001">
    <property type="entry name" value="Two-component sensor histidine kinase"/>
    <property type="match status" value="1"/>
</dbReference>
<dbReference type="InterPro" id="IPR003660">
    <property type="entry name" value="HAMP_dom"/>
</dbReference>
<dbReference type="SMART" id="SM00304">
    <property type="entry name" value="HAMP"/>
    <property type="match status" value="1"/>
</dbReference>